<feature type="transmembrane region" description="Helical" evidence="1">
    <location>
        <begin position="180"/>
        <end position="207"/>
    </location>
</feature>
<feature type="transmembrane region" description="Helical" evidence="1">
    <location>
        <begin position="107"/>
        <end position="127"/>
    </location>
</feature>
<keyword evidence="1" id="KW-1133">Transmembrane helix</keyword>
<evidence type="ECO:0008006" key="4">
    <source>
        <dbReference type="Google" id="ProtNLM"/>
    </source>
</evidence>
<protein>
    <recommendedName>
        <fullName evidence="4">Transmembrane protein</fullName>
    </recommendedName>
</protein>
<dbReference type="Proteomes" id="UP000673691">
    <property type="component" value="Unassembled WGS sequence"/>
</dbReference>
<sequence length="259" mass="28355">LLLPFPPFPLHASTNDQTAKRLFEHPVKVVRRQIRSFSTMGSSDSGGGGDELSVILGYDPWSYPHFPYAVRCWSFVIFGWCVYELLQCGAILIGARAKRRSGAFRSIGAALVFEAMSTILDMVIAGYKNDLFDLPLDKPAENVIDSTGMAVAMAAKCAYVLATVKIIVTVFETSRTLRVVVYATAILALITIIIGAFAVSLILYVAADDYLTYVTTSDINQEISDSTKNTVGFTTYAIASSGERERLDKTHKISAYAHE</sequence>
<comment type="caution">
    <text evidence="2">The sequence shown here is derived from an EMBL/GenBank/DDBJ whole genome shotgun (WGS) entry which is preliminary data.</text>
</comment>
<keyword evidence="3" id="KW-1185">Reference proteome</keyword>
<feature type="transmembrane region" description="Helical" evidence="1">
    <location>
        <begin position="68"/>
        <end position="95"/>
    </location>
</feature>
<organism evidence="2 3">
    <name type="scientific">Olpidium bornovanus</name>
    <dbReference type="NCBI Taxonomy" id="278681"/>
    <lineage>
        <taxon>Eukaryota</taxon>
        <taxon>Fungi</taxon>
        <taxon>Fungi incertae sedis</taxon>
        <taxon>Olpidiomycota</taxon>
        <taxon>Olpidiomycotina</taxon>
        <taxon>Olpidiomycetes</taxon>
        <taxon>Olpidiales</taxon>
        <taxon>Olpidiaceae</taxon>
        <taxon>Olpidium</taxon>
    </lineage>
</organism>
<dbReference type="AlphaFoldDB" id="A0A8H7ZWL4"/>
<dbReference type="EMBL" id="JAEFCI010005366">
    <property type="protein sequence ID" value="KAG5460338.1"/>
    <property type="molecule type" value="Genomic_DNA"/>
</dbReference>
<feature type="non-terminal residue" evidence="2">
    <location>
        <position position="1"/>
    </location>
</feature>
<keyword evidence="1" id="KW-0472">Membrane</keyword>
<name>A0A8H7ZWL4_9FUNG</name>
<accession>A0A8H7ZWL4</accession>
<reference evidence="2 3" key="1">
    <citation type="journal article" name="Sci. Rep.">
        <title>Genome-scale phylogenetic analyses confirm Olpidium as the closest living zoosporic fungus to the non-flagellated, terrestrial fungi.</title>
        <authorList>
            <person name="Chang Y."/>
            <person name="Rochon D."/>
            <person name="Sekimoto S."/>
            <person name="Wang Y."/>
            <person name="Chovatia M."/>
            <person name="Sandor L."/>
            <person name="Salamov A."/>
            <person name="Grigoriev I.V."/>
            <person name="Stajich J.E."/>
            <person name="Spatafora J.W."/>
        </authorList>
    </citation>
    <scope>NUCLEOTIDE SEQUENCE [LARGE SCALE GENOMIC DNA]</scope>
    <source>
        <strain evidence="2">S191</strain>
    </source>
</reference>
<evidence type="ECO:0000256" key="1">
    <source>
        <dbReference type="SAM" id="Phobius"/>
    </source>
</evidence>
<feature type="non-terminal residue" evidence="2">
    <location>
        <position position="259"/>
    </location>
</feature>
<proteinExistence type="predicted"/>
<feature type="transmembrane region" description="Helical" evidence="1">
    <location>
        <begin position="147"/>
        <end position="168"/>
    </location>
</feature>
<evidence type="ECO:0000313" key="3">
    <source>
        <dbReference type="Proteomes" id="UP000673691"/>
    </source>
</evidence>
<gene>
    <name evidence="2" type="ORF">BJ554DRAFT_7624</name>
</gene>
<evidence type="ECO:0000313" key="2">
    <source>
        <dbReference type="EMBL" id="KAG5460338.1"/>
    </source>
</evidence>
<keyword evidence="1" id="KW-0812">Transmembrane</keyword>